<feature type="signal peptide" evidence="2">
    <location>
        <begin position="1"/>
        <end position="20"/>
    </location>
</feature>
<dbReference type="InterPro" id="IPR051829">
    <property type="entry name" value="Multiheme_Cytochr_ET"/>
</dbReference>
<dbReference type="InterPro" id="IPR036280">
    <property type="entry name" value="Multihaem_cyt_sf"/>
</dbReference>
<dbReference type="CDD" id="cd08168">
    <property type="entry name" value="Cytochrom_C3"/>
    <property type="match status" value="1"/>
</dbReference>
<keyword evidence="6" id="KW-1185">Reference proteome</keyword>
<accession>A0A3D8J2P4</accession>
<dbReference type="PANTHER" id="PTHR35038:SF8">
    <property type="entry name" value="C-TYPE POLYHEME CYTOCHROME OMCC"/>
    <property type="match status" value="1"/>
</dbReference>
<evidence type="ECO:0000256" key="1">
    <source>
        <dbReference type="ARBA" id="ARBA00022729"/>
    </source>
</evidence>
<dbReference type="Gene3D" id="1.10.1130.10">
    <property type="entry name" value="Flavocytochrome C3, Chain A"/>
    <property type="match status" value="2"/>
</dbReference>
<comment type="caution">
    <text evidence="5">The sequence shown here is derived from an EMBL/GenBank/DDBJ whole genome shotgun (WGS) entry which is preliminary data.</text>
</comment>
<evidence type="ECO:0000259" key="3">
    <source>
        <dbReference type="Pfam" id="PF13435"/>
    </source>
</evidence>
<sequence>MKTLKLIFCVCFAFLGLSFAQDVSKPRTLEGLVKQEDDFYKFLKKNHPIFKYQKEGRVIGEIRLSDRKEEFMEISGGPLFAKDNGLEHTAVTYRLPFESFLDLPNKFVGPKKCGECHPAQYKAWERSRHAKVVRFPHELTEIGGDMKKPLYNSQATALPKGIEASDVFVMIGTPRTKYGFIDNWLVRGTYHVENGSFGKLTGNLVAGGNQFSRFWAEFLTPEKAKQIASFVPNFPTTMPEFGGSGSYVWGINSYAATYRKKMIFQPASAYCETCHTFKFDFKSKDELYKALGNSKELQKHTISKGISCEECHGAGAHLYGARGAGMPSNCERCHQRFVYNEEDAKLNPKKPFNSYFKSANPACGTEGAQMYSSAHYDKGIRCSTCHDPHEVTSNDWKDPYTKTALKKTCQDCHATQASFFQKGGIHAKDNCTSCHMPNMMSCEDFSAIQTPDFGGFDNVRAAHIWNIKVDKTAKTLNPPKGKERSSQVKGWTIARDEEGKFFIDLMWSCGRTSASDINLVGPGASGCHSAVQSTLPKKLHFTNQEMIYDKVMEWQNPVKEGYTKIITGIKKIDKTLADKPKLAVDKKSKVLLLTKKAEEIAEKLEKDGSWGVHGPAYSKKIIDEALTYIQDAQNILK</sequence>
<protein>
    <submittedName>
        <fullName evidence="5">Cytochrome C</fullName>
    </submittedName>
</protein>
<dbReference type="AlphaFoldDB" id="A0A3D8J2P4"/>
<keyword evidence="1 2" id="KW-0732">Signal</keyword>
<feature type="chain" id="PRO_5017836731" evidence="2">
    <location>
        <begin position="21"/>
        <end position="637"/>
    </location>
</feature>
<evidence type="ECO:0000259" key="4">
    <source>
        <dbReference type="Pfam" id="PF14522"/>
    </source>
</evidence>
<reference evidence="5 6" key="1">
    <citation type="submission" date="2018-04" db="EMBL/GenBank/DDBJ databases">
        <title>Novel Campyloabacter and Helicobacter Species and Strains.</title>
        <authorList>
            <person name="Mannion A.J."/>
            <person name="Shen Z."/>
            <person name="Fox J.G."/>
        </authorList>
    </citation>
    <scope>NUCLEOTIDE SEQUENCE [LARGE SCALE GENOMIC DNA]</scope>
    <source>
        <strain evidence="5 6">MIT 04-9366</strain>
    </source>
</reference>
<dbReference type="Pfam" id="PF13435">
    <property type="entry name" value="Cytochrome_C554"/>
    <property type="match status" value="1"/>
</dbReference>
<gene>
    <name evidence="5" type="ORF">CQA58_01860</name>
</gene>
<dbReference type="RefSeq" id="WP_115569022.1">
    <property type="nucleotide sequence ID" value="NZ_NXLV01000002.1"/>
</dbReference>
<evidence type="ECO:0000313" key="6">
    <source>
        <dbReference type="Proteomes" id="UP000257045"/>
    </source>
</evidence>
<evidence type="ECO:0000313" key="5">
    <source>
        <dbReference type="EMBL" id="RDU71812.1"/>
    </source>
</evidence>
<dbReference type="InterPro" id="IPR023155">
    <property type="entry name" value="Cyt_c-552/4"/>
</dbReference>
<name>A0A3D8J2P4_9HELI</name>
<dbReference type="Gene3D" id="3.90.10.10">
    <property type="entry name" value="Cytochrome C3"/>
    <property type="match status" value="1"/>
</dbReference>
<dbReference type="Proteomes" id="UP000257045">
    <property type="component" value="Unassembled WGS sequence"/>
</dbReference>
<evidence type="ECO:0000256" key="2">
    <source>
        <dbReference type="SAM" id="SignalP"/>
    </source>
</evidence>
<dbReference type="SUPFAM" id="SSF48695">
    <property type="entry name" value="Multiheme cytochromes"/>
    <property type="match status" value="1"/>
</dbReference>
<dbReference type="PANTHER" id="PTHR35038">
    <property type="entry name" value="DISSIMILATORY SULFITE REDUCTASE SIRA"/>
    <property type="match status" value="1"/>
</dbReference>
<dbReference type="EMBL" id="NXLV01000002">
    <property type="protein sequence ID" value="RDU71812.1"/>
    <property type="molecule type" value="Genomic_DNA"/>
</dbReference>
<feature type="domain" description="Cytochrome c-552/4" evidence="3">
    <location>
        <begin position="112"/>
        <end position="134"/>
    </location>
</feature>
<dbReference type="Pfam" id="PF14522">
    <property type="entry name" value="Cytochrome_C7"/>
    <property type="match status" value="1"/>
</dbReference>
<proteinExistence type="predicted"/>
<dbReference type="InterPro" id="IPR029467">
    <property type="entry name" value="Cyt_c7-like"/>
</dbReference>
<feature type="domain" description="Cytochrome c7-like" evidence="4">
    <location>
        <begin position="267"/>
        <end position="335"/>
    </location>
</feature>
<dbReference type="GO" id="GO:0016491">
    <property type="term" value="F:oxidoreductase activity"/>
    <property type="evidence" value="ECO:0007669"/>
    <property type="project" value="TreeGrafter"/>
</dbReference>
<organism evidence="5 6">
    <name type="scientific">Helicobacter brantae</name>
    <dbReference type="NCBI Taxonomy" id="375927"/>
    <lineage>
        <taxon>Bacteria</taxon>
        <taxon>Pseudomonadati</taxon>
        <taxon>Campylobacterota</taxon>
        <taxon>Epsilonproteobacteria</taxon>
        <taxon>Campylobacterales</taxon>
        <taxon>Helicobacteraceae</taxon>
        <taxon>Helicobacter</taxon>
    </lineage>
</organism>
<dbReference type="OrthoDB" id="9814800at2"/>